<feature type="signal peptide" evidence="2">
    <location>
        <begin position="1"/>
        <end position="30"/>
    </location>
</feature>
<evidence type="ECO:0000313" key="4">
    <source>
        <dbReference type="Proteomes" id="UP001163846"/>
    </source>
</evidence>
<keyword evidence="4" id="KW-1185">Reference proteome</keyword>
<protein>
    <submittedName>
        <fullName evidence="3">Uncharacterized protein</fullName>
    </submittedName>
</protein>
<feature type="chain" id="PRO_5041297206" evidence="2">
    <location>
        <begin position="31"/>
        <end position="319"/>
    </location>
</feature>
<gene>
    <name evidence="3" type="ORF">F5878DRAFT_688674</name>
</gene>
<organism evidence="3 4">
    <name type="scientific">Lentinula raphanica</name>
    <dbReference type="NCBI Taxonomy" id="153919"/>
    <lineage>
        <taxon>Eukaryota</taxon>
        <taxon>Fungi</taxon>
        <taxon>Dikarya</taxon>
        <taxon>Basidiomycota</taxon>
        <taxon>Agaricomycotina</taxon>
        <taxon>Agaricomycetes</taxon>
        <taxon>Agaricomycetidae</taxon>
        <taxon>Agaricales</taxon>
        <taxon>Marasmiineae</taxon>
        <taxon>Omphalotaceae</taxon>
        <taxon>Lentinula</taxon>
    </lineage>
</organism>
<feature type="compositionally biased region" description="Low complexity" evidence="1">
    <location>
        <begin position="60"/>
        <end position="77"/>
    </location>
</feature>
<evidence type="ECO:0000313" key="3">
    <source>
        <dbReference type="EMBL" id="KAJ3836583.1"/>
    </source>
</evidence>
<name>A0AA38P5A4_9AGAR</name>
<dbReference type="Proteomes" id="UP001163846">
    <property type="component" value="Unassembled WGS sequence"/>
</dbReference>
<reference evidence="3" key="1">
    <citation type="submission" date="2022-08" db="EMBL/GenBank/DDBJ databases">
        <authorList>
            <consortium name="DOE Joint Genome Institute"/>
            <person name="Min B."/>
            <person name="Riley R."/>
            <person name="Sierra-Patev S."/>
            <person name="Naranjo-Ortiz M."/>
            <person name="Looney B."/>
            <person name="Konkel Z."/>
            <person name="Slot J.C."/>
            <person name="Sakamoto Y."/>
            <person name="Steenwyk J.L."/>
            <person name="Rokas A."/>
            <person name="Carro J."/>
            <person name="Camarero S."/>
            <person name="Ferreira P."/>
            <person name="Molpeceres G."/>
            <person name="Ruiz-Duenas F.J."/>
            <person name="Serrano A."/>
            <person name="Henrissat B."/>
            <person name="Drula E."/>
            <person name="Hughes K.W."/>
            <person name="Mata J.L."/>
            <person name="Ishikawa N.K."/>
            <person name="Vargas-Isla R."/>
            <person name="Ushijima S."/>
            <person name="Smith C.A."/>
            <person name="Ahrendt S."/>
            <person name="Andreopoulos W."/>
            <person name="He G."/>
            <person name="Labutti K."/>
            <person name="Lipzen A."/>
            <person name="Ng V."/>
            <person name="Sandor L."/>
            <person name="Barry K."/>
            <person name="Martinez A.T."/>
            <person name="Xiao Y."/>
            <person name="Gibbons J.G."/>
            <person name="Terashima K."/>
            <person name="Hibbett D.S."/>
            <person name="Grigoriev I.V."/>
        </authorList>
    </citation>
    <scope>NUCLEOTIDE SEQUENCE</scope>
    <source>
        <strain evidence="3">TFB9207</strain>
    </source>
</reference>
<comment type="caution">
    <text evidence="3">The sequence shown here is derived from an EMBL/GenBank/DDBJ whole genome shotgun (WGS) entry which is preliminary data.</text>
</comment>
<evidence type="ECO:0000256" key="2">
    <source>
        <dbReference type="SAM" id="SignalP"/>
    </source>
</evidence>
<dbReference type="EMBL" id="MU806309">
    <property type="protein sequence ID" value="KAJ3836583.1"/>
    <property type="molecule type" value="Genomic_DNA"/>
</dbReference>
<feature type="region of interest" description="Disordered" evidence="1">
    <location>
        <begin position="236"/>
        <end position="279"/>
    </location>
</feature>
<evidence type="ECO:0000256" key="1">
    <source>
        <dbReference type="SAM" id="MobiDB-lite"/>
    </source>
</evidence>
<keyword evidence="2" id="KW-0732">Signal</keyword>
<dbReference type="AlphaFoldDB" id="A0AA38P5A4"/>
<accession>A0AA38P5A4</accession>
<sequence>MYSVSSIFSRSLLVLVSVTTLGLRVSPVTAVPVPYDQPPAIRSNRVPILLTFRIDPNEPTSTSSSSSTSAISHGTSSFTSIPASRTKFSATDNNPLLSNLYTLELWISPRRSFKVDNWTNVADIELYRQAARVGYWCPPDASADDQHLIFKTLTSRTIEGVSRYETINNAISYLKGETNLAYPTTSSFCTAVPEDPWTRIYLAQTDSEEYRRRYNEDPANWSMHLHFTNRQELLKPDVPSFPAPSGSSAAGLDLSRKRPADSMANADVAGGGTRPNKMHADEHCAIEGGGTNARAYYRRTCTGREHSGFELCSWLSTIG</sequence>
<feature type="region of interest" description="Disordered" evidence="1">
    <location>
        <begin position="57"/>
        <end position="79"/>
    </location>
</feature>
<proteinExistence type="predicted"/>